<accession>A0ABU1GXB7</accession>
<dbReference type="InterPro" id="IPR000847">
    <property type="entry name" value="LysR_HTH_N"/>
</dbReference>
<evidence type="ECO:0000313" key="6">
    <source>
        <dbReference type="EMBL" id="MDR5896684.1"/>
    </source>
</evidence>
<keyword evidence="4" id="KW-0804">Transcription</keyword>
<dbReference type="Pfam" id="PF03466">
    <property type="entry name" value="LysR_substrate"/>
    <property type="match status" value="1"/>
</dbReference>
<dbReference type="InterPro" id="IPR058163">
    <property type="entry name" value="LysR-type_TF_proteobact-type"/>
</dbReference>
<dbReference type="InterPro" id="IPR005119">
    <property type="entry name" value="LysR_subst-bd"/>
</dbReference>
<dbReference type="SUPFAM" id="SSF53850">
    <property type="entry name" value="Periplasmic binding protein-like II"/>
    <property type="match status" value="1"/>
</dbReference>
<dbReference type="PANTHER" id="PTHR30537">
    <property type="entry name" value="HTH-TYPE TRANSCRIPTIONAL REGULATOR"/>
    <property type="match status" value="1"/>
</dbReference>
<comment type="similarity">
    <text evidence="1">Belongs to the LysR transcriptional regulatory family.</text>
</comment>
<dbReference type="InterPro" id="IPR036390">
    <property type="entry name" value="WH_DNA-bd_sf"/>
</dbReference>
<gene>
    <name evidence="6" type="ORF">QC825_11425</name>
</gene>
<protein>
    <submittedName>
        <fullName evidence="6">LysR family transcriptional regulator</fullName>
    </submittedName>
</protein>
<evidence type="ECO:0000256" key="1">
    <source>
        <dbReference type="ARBA" id="ARBA00009437"/>
    </source>
</evidence>
<evidence type="ECO:0000256" key="3">
    <source>
        <dbReference type="ARBA" id="ARBA00023125"/>
    </source>
</evidence>
<dbReference type="InterPro" id="IPR036388">
    <property type="entry name" value="WH-like_DNA-bd_sf"/>
</dbReference>
<dbReference type="Pfam" id="PF00126">
    <property type="entry name" value="HTH_1"/>
    <property type="match status" value="1"/>
</dbReference>
<dbReference type="CDD" id="cd08422">
    <property type="entry name" value="PBP2_CrgA_like"/>
    <property type="match status" value="1"/>
</dbReference>
<dbReference type="SUPFAM" id="SSF46785">
    <property type="entry name" value="Winged helix' DNA-binding domain"/>
    <property type="match status" value="1"/>
</dbReference>
<sequence length="311" mass="35054">MDRSTRLLLFLDVVDAGSFTAAAERRHVNRSVISKQIRALERELEVQLFNRSTRSVALTGIGREIYQSALKLREALDETGDVVRAHQEEPRGTLRITCPVHFGRLHVTRGLRLYLKRYPDMHVDLQLDDTPVNLIGGGFDIGIRIAQLDDSNLIARPLARNKRILCASPGFIACHGAPGTLDELIGLPAAIYSRDGFELDRLHYIDQTDGLERRVRLHPKIKANDPEVLKQAVLAGVGYSMASLFHVSEELKDGRLVPLLPALTLSDAPAIQLVYPHRRYLPQKTRRFIECMQETVGDPPFWETWWTGAPE</sequence>
<dbReference type="EMBL" id="JARWAO010000006">
    <property type="protein sequence ID" value="MDR5896684.1"/>
    <property type="molecule type" value="Genomic_DNA"/>
</dbReference>
<proteinExistence type="inferred from homology"/>
<evidence type="ECO:0000256" key="2">
    <source>
        <dbReference type="ARBA" id="ARBA00023015"/>
    </source>
</evidence>
<dbReference type="Proteomes" id="UP001269375">
    <property type="component" value="Unassembled WGS sequence"/>
</dbReference>
<evidence type="ECO:0000259" key="5">
    <source>
        <dbReference type="PROSITE" id="PS50931"/>
    </source>
</evidence>
<comment type="caution">
    <text evidence="6">The sequence shown here is derived from an EMBL/GenBank/DDBJ whole genome shotgun (WGS) entry which is preliminary data.</text>
</comment>
<evidence type="ECO:0000256" key="4">
    <source>
        <dbReference type="ARBA" id="ARBA00023163"/>
    </source>
</evidence>
<dbReference type="RefSeq" id="WP_251590135.1">
    <property type="nucleotide sequence ID" value="NZ_JAMLJI010000001.1"/>
</dbReference>
<dbReference type="PRINTS" id="PR00039">
    <property type="entry name" value="HTHLYSR"/>
</dbReference>
<keyword evidence="2" id="KW-0805">Transcription regulation</keyword>
<feature type="domain" description="HTH lysR-type" evidence="5">
    <location>
        <begin position="1"/>
        <end position="59"/>
    </location>
</feature>
<dbReference type="Gene3D" id="1.10.10.10">
    <property type="entry name" value="Winged helix-like DNA-binding domain superfamily/Winged helix DNA-binding domain"/>
    <property type="match status" value="1"/>
</dbReference>
<dbReference type="Gene3D" id="3.40.190.290">
    <property type="match status" value="1"/>
</dbReference>
<name>A0ABU1GXB7_9GAMM</name>
<reference evidence="6 7" key="1">
    <citation type="submission" date="2023-04" db="EMBL/GenBank/DDBJ databases">
        <title>A long-awaited taxogenomic arrangement of the family Halomonadaceae.</title>
        <authorList>
            <person name="De La Haba R."/>
            <person name="Chuvochina M."/>
            <person name="Wittouck S."/>
            <person name="Arahal D.R."/>
            <person name="Sanchez-Porro C."/>
            <person name="Hugenholtz P."/>
            <person name="Ventosa A."/>
        </authorList>
    </citation>
    <scope>NUCLEOTIDE SEQUENCE [LARGE SCALE GENOMIC DNA]</scope>
    <source>
        <strain evidence="6 7">DSM 22428</strain>
    </source>
</reference>
<evidence type="ECO:0000313" key="7">
    <source>
        <dbReference type="Proteomes" id="UP001269375"/>
    </source>
</evidence>
<keyword evidence="7" id="KW-1185">Reference proteome</keyword>
<keyword evidence="3" id="KW-0238">DNA-binding</keyword>
<organism evidence="6 7">
    <name type="scientific">Larsenimonas suaedae</name>
    <dbReference type="NCBI Taxonomy" id="1851019"/>
    <lineage>
        <taxon>Bacteria</taxon>
        <taxon>Pseudomonadati</taxon>
        <taxon>Pseudomonadota</taxon>
        <taxon>Gammaproteobacteria</taxon>
        <taxon>Oceanospirillales</taxon>
        <taxon>Halomonadaceae</taxon>
        <taxon>Larsenimonas</taxon>
    </lineage>
</organism>
<dbReference type="PROSITE" id="PS50931">
    <property type="entry name" value="HTH_LYSR"/>
    <property type="match status" value="1"/>
</dbReference>
<dbReference type="PANTHER" id="PTHR30537:SF81">
    <property type="entry name" value="TRANSCRIPTIONAL REGULATOR-RELATED"/>
    <property type="match status" value="1"/>
</dbReference>